<dbReference type="EMBL" id="CAEZWM010000136">
    <property type="protein sequence ID" value="CAB4662632.1"/>
    <property type="molecule type" value="Genomic_DNA"/>
</dbReference>
<accession>A0A6J6LLQ4</accession>
<gene>
    <name evidence="1" type="ORF">UFOPK2242_01060</name>
</gene>
<organism evidence="1">
    <name type="scientific">freshwater metagenome</name>
    <dbReference type="NCBI Taxonomy" id="449393"/>
    <lineage>
        <taxon>unclassified sequences</taxon>
        <taxon>metagenomes</taxon>
        <taxon>ecological metagenomes</taxon>
    </lineage>
</organism>
<reference evidence="1" key="1">
    <citation type="submission" date="2020-05" db="EMBL/GenBank/DDBJ databases">
        <authorList>
            <person name="Chiriac C."/>
            <person name="Salcher M."/>
            <person name="Ghai R."/>
            <person name="Kavagutti S V."/>
        </authorList>
    </citation>
    <scope>NUCLEOTIDE SEQUENCE</scope>
</reference>
<protein>
    <submittedName>
        <fullName evidence="1">Unannotated protein</fullName>
    </submittedName>
</protein>
<dbReference type="AlphaFoldDB" id="A0A6J6LLQ4"/>
<evidence type="ECO:0000313" key="1">
    <source>
        <dbReference type="EMBL" id="CAB4662632.1"/>
    </source>
</evidence>
<sequence>MDSPGAKYEVMELRFENEETTFELLTLPTP</sequence>
<name>A0A6J6LLQ4_9ZZZZ</name>
<proteinExistence type="predicted"/>